<reference evidence="3 4" key="1">
    <citation type="journal article" date="2007" name="Nat. Biotechnol.">
        <title>Complete genome sequence of the myxobacterium Sorangium cellulosum.</title>
        <authorList>
            <person name="Schneiker S."/>
            <person name="Perlova O."/>
            <person name="Kaiser O."/>
            <person name="Gerth K."/>
            <person name="Alici A."/>
            <person name="Altmeyer M.O."/>
            <person name="Bartels D."/>
            <person name="Bekel T."/>
            <person name="Beyer S."/>
            <person name="Bode E."/>
            <person name="Bode H.B."/>
            <person name="Bolten C.J."/>
            <person name="Choudhuri J.V."/>
            <person name="Doss S."/>
            <person name="Elnakady Y.A."/>
            <person name="Frank B."/>
            <person name="Gaigalat L."/>
            <person name="Goesmann A."/>
            <person name="Groeger C."/>
            <person name="Gross F."/>
            <person name="Jelsbak L."/>
            <person name="Jelsbak L."/>
            <person name="Kalinowski J."/>
            <person name="Kegler C."/>
            <person name="Knauber T."/>
            <person name="Konietzny S."/>
            <person name="Kopp M."/>
            <person name="Krause L."/>
            <person name="Krug D."/>
            <person name="Linke B."/>
            <person name="Mahmud T."/>
            <person name="Martinez-Arias R."/>
            <person name="McHardy A.C."/>
            <person name="Merai M."/>
            <person name="Meyer F."/>
            <person name="Mormann S."/>
            <person name="Munoz-Dorado J."/>
            <person name="Perez J."/>
            <person name="Pradella S."/>
            <person name="Rachid S."/>
            <person name="Raddatz G."/>
            <person name="Rosenau F."/>
            <person name="Rueckert C."/>
            <person name="Sasse F."/>
            <person name="Scharfe M."/>
            <person name="Schuster S.C."/>
            <person name="Suen G."/>
            <person name="Treuner-Lange A."/>
            <person name="Velicer G.J."/>
            <person name="Vorholter F.-J."/>
            <person name="Weissman K.J."/>
            <person name="Welch R.D."/>
            <person name="Wenzel S.C."/>
            <person name="Whitworth D.E."/>
            <person name="Wilhelm S."/>
            <person name="Wittmann C."/>
            <person name="Bloecker H."/>
            <person name="Puehler A."/>
            <person name="Mueller R."/>
        </authorList>
    </citation>
    <scope>NUCLEOTIDE SEQUENCE [LARGE SCALE GENOMIC DNA]</scope>
    <source>
        <strain evidence="4">So ce56</strain>
    </source>
</reference>
<feature type="region of interest" description="Disordered" evidence="1">
    <location>
        <begin position="31"/>
        <end position="75"/>
    </location>
</feature>
<gene>
    <name evidence="3" type="ordered locus">sce5999</name>
</gene>
<dbReference type="KEGG" id="scl:sce5999"/>
<sequence length="231" mass="23977">MTTKNASMLLILAPLLLAACDVSFIEGAMNDGGANDPADPRRESGSNDPADPRRESGSIDTAGSGSSGGDAEPGDALPAVALTRAQMEVLWDRYWESQGDIGGSSGSGGGPALDPNDLFLRASDLGVSCGSPTTHLTCGGHWALSIVLPSAYQQVGVYDLEDPALVSYSHMSETGEPYSPQPDDCPWGGGSFGPGTLEILAIDEAEVRFRLSVGSLWETDPSGEYTAPRCP</sequence>
<evidence type="ECO:0000313" key="3">
    <source>
        <dbReference type="EMBL" id="CAN96163.1"/>
    </source>
</evidence>
<feature type="signal peptide" evidence="2">
    <location>
        <begin position="1"/>
        <end position="19"/>
    </location>
</feature>
<dbReference type="HOGENOM" id="CLU_1199149_0_0_7"/>
<organism evidence="3 4">
    <name type="scientific">Sorangium cellulosum (strain So ce56)</name>
    <name type="common">Polyangium cellulosum (strain So ce56)</name>
    <dbReference type="NCBI Taxonomy" id="448385"/>
    <lineage>
        <taxon>Bacteria</taxon>
        <taxon>Pseudomonadati</taxon>
        <taxon>Myxococcota</taxon>
        <taxon>Polyangia</taxon>
        <taxon>Polyangiales</taxon>
        <taxon>Polyangiaceae</taxon>
        <taxon>Sorangium</taxon>
    </lineage>
</organism>
<dbReference type="EMBL" id="AM746676">
    <property type="protein sequence ID" value="CAN96163.1"/>
    <property type="molecule type" value="Genomic_DNA"/>
</dbReference>
<dbReference type="Proteomes" id="UP000002139">
    <property type="component" value="Chromosome"/>
</dbReference>
<dbReference type="OrthoDB" id="5518924at2"/>
<keyword evidence="4" id="KW-1185">Reference proteome</keyword>
<name>A9GCB1_SORC5</name>
<dbReference type="AlphaFoldDB" id="A9GCB1"/>
<evidence type="ECO:0008006" key="5">
    <source>
        <dbReference type="Google" id="ProtNLM"/>
    </source>
</evidence>
<evidence type="ECO:0000256" key="1">
    <source>
        <dbReference type="SAM" id="MobiDB-lite"/>
    </source>
</evidence>
<keyword evidence="2" id="KW-0732">Signal</keyword>
<accession>A9GCB1</accession>
<proteinExistence type="predicted"/>
<protein>
    <recommendedName>
        <fullName evidence="5">Secreted protein</fullName>
    </recommendedName>
</protein>
<evidence type="ECO:0000313" key="4">
    <source>
        <dbReference type="Proteomes" id="UP000002139"/>
    </source>
</evidence>
<feature type="chain" id="PRO_5002738028" description="Secreted protein" evidence="2">
    <location>
        <begin position="20"/>
        <end position="231"/>
    </location>
</feature>
<dbReference type="RefSeq" id="WP_012238628.1">
    <property type="nucleotide sequence ID" value="NC_010162.1"/>
</dbReference>
<evidence type="ECO:0000256" key="2">
    <source>
        <dbReference type="SAM" id="SignalP"/>
    </source>
</evidence>
<dbReference type="PROSITE" id="PS51257">
    <property type="entry name" value="PROKAR_LIPOPROTEIN"/>
    <property type="match status" value="1"/>
</dbReference>
<feature type="compositionally biased region" description="Basic and acidic residues" evidence="1">
    <location>
        <begin position="38"/>
        <end position="57"/>
    </location>
</feature>